<dbReference type="InterPro" id="IPR032552">
    <property type="entry name" value="RSB_motif"/>
</dbReference>
<reference evidence="2 3" key="1">
    <citation type="submission" date="2011-02" db="EMBL/GenBank/DDBJ databases">
        <title>The Genome Sequence of Sphaeroforma arctica JP610.</title>
        <authorList>
            <consortium name="The Broad Institute Genome Sequencing Platform"/>
            <person name="Russ C."/>
            <person name="Cuomo C."/>
            <person name="Young S.K."/>
            <person name="Zeng Q."/>
            <person name="Gargeya S."/>
            <person name="Alvarado L."/>
            <person name="Berlin A."/>
            <person name="Chapman S.B."/>
            <person name="Chen Z."/>
            <person name="Freedman E."/>
            <person name="Gellesch M."/>
            <person name="Goldberg J."/>
            <person name="Griggs A."/>
            <person name="Gujja S."/>
            <person name="Heilman E."/>
            <person name="Heiman D."/>
            <person name="Howarth C."/>
            <person name="Mehta T."/>
            <person name="Neiman D."/>
            <person name="Pearson M."/>
            <person name="Roberts A."/>
            <person name="Saif S."/>
            <person name="Shea T."/>
            <person name="Shenoy N."/>
            <person name="Sisk P."/>
            <person name="Stolte C."/>
            <person name="Sykes S."/>
            <person name="White J."/>
            <person name="Yandava C."/>
            <person name="Burger G."/>
            <person name="Gray M.W."/>
            <person name="Holland P.W.H."/>
            <person name="King N."/>
            <person name="Lang F.B.F."/>
            <person name="Roger A.J."/>
            <person name="Ruiz-Trillo I."/>
            <person name="Haas B."/>
            <person name="Nusbaum C."/>
            <person name="Birren B."/>
        </authorList>
    </citation>
    <scope>NUCLEOTIDE SEQUENCE [LARGE SCALE GENOMIC DNA]</scope>
    <source>
        <strain evidence="2 3">JP610</strain>
    </source>
</reference>
<dbReference type="AlphaFoldDB" id="A0A0L0G4X7"/>
<dbReference type="RefSeq" id="XP_014157967.1">
    <property type="nucleotide sequence ID" value="XM_014302492.1"/>
</dbReference>
<proteinExistence type="predicted"/>
<keyword evidence="3" id="KW-1185">Reference proteome</keyword>
<dbReference type="PANTHER" id="PTHR47031:SF3">
    <property type="entry name" value="SAP DOMAIN-CONTAINING PROTEIN"/>
    <property type="match status" value="1"/>
</dbReference>
<dbReference type="GeneID" id="25904197"/>
<dbReference type="Proteomes" id="UP000054560">
    <property type="component" value="Unassembled WGS sequence"/>
</dbReference>
<evidence type="ECO:0000256" key="1">
    <source>
        <dbReference type="SAM" id="MobiDB-lite"/>
    </source>
</evidence>
<dbReference type="EMBL" id="KQ241790">
    <property type="protein sequence ID" value="KNC84065.1"/>
    <property type="molecule type" value="Genomic_DNA"/>
</dbReference>
<protein>
    <recommendedName>
        <fullName evidence="4">RRM domain-containing protein</fullName>
    </recommendedName>
</protein>
<evidence type="ECO:0008006" key="4">
    <source>
        <dbReference type="Google" id="ProtNLM"/>
    </source>
</evidence>
<feature type="region of interest" description="Disordered" evidence="1">
    <location>
        <begin position="81"/>
        <end position="140"/>
    </location>
</feature>
<dbReference type="OrthoDB" id="5348404at2759"/>
<feature type="compositionally biased region" description="Basic and acidic residues" evidence="1">
    <location>
        <begin position="95"/>
        <end position="139"/>
    </location>
</feature>
<accession>A0A0L0G4X7</accession>
<dbReference type="PANTHER" id="PTHR47031">
    <property type="entry name" value="SAP DNA-BINDING DOMAIN-CONTAINING PROTEIN"/>
    <property type="match status" value="1"/>
</dbReference>
<gene>
    <name evidence="2" type="ORF">SARC_03693</name>
</gene>
<sequence length="173" mass="19257">MVDLLTQHGDLVEDDAESGSVGCWMDKQRTKCCCTFQTYEAAASALNAIDGIKWPQGNQKQLSVTFISLSEAHALCQSASGKGRVAVASHGPNGNDRRASAAVEQERLKAREAAQRRKSEAEKEKVKEKETKKEVDEKKKPRKVVALDQIFRKTTAEPPLYWMEVDAQEIEVH</sequence>
<organism evidence="2 3">
    <name type="scientific">Sphaeroforma arctica JP610</name>
    <dbReference type="NCBI Taxonomy" id="667725"/>
    <lineage>
        <taxon>Eukaryota</taxon>
        <taxon>Ichthyosporea</taxon>
        <taxon>Ichthyophonida</taxon>
        <taxon>Sphaeroforma</taxon>
    </lineage>
</organism>
<dbReference type="Pfam" id="PF16294">
    <property type="entry name" value="RSB_motif"/>
    <property type="match status" value="1"/>
</dbReference>
<name>A0A0L0G4X7_9EUKA</name>
<evidence type="ECO:0000313" key="3">
    <source>
        <dbReference type="Proteomes" id="UP000054560"/>
    </source>
</evidence>
<evidence type="ECO:0000313" key="2">
    <source>
        <dbReference type="EMBL" id="KNC84065.1"/>
    </source>
</evidence>
<dbReference type="STRING" id="667725.A0A0L0G4X7"/>